<evidence type="ECO:0000313" key="1">
    <source>
        <dbReference type="EMBL" id="MDP9765163.1"/>
    </source>
</evidence>
<dbReference type="EMBL" id="JAURUR010000009">
    <property type="protein sequence ID" value="MDP9765163.1"/>
    <property type="molecule type" value="Genomic_DNA"/>
</dbReference>
<accession>A0ABT9MEX7</accession>
<name>A0ABT9MEX7_9DEIO</name>
<protein>
    <submittedName>
        <fullName evidence="1">Uncharacterized protein</fullName>
    </submittedName>
</protein>
<evidence type="ECO:0000313" key="2">
    <source>
        <dbReference type="Proteomes" id="UP001232163"/>
    </source>
</evidence>
<gene>
    <name evidence="1" type="ORF">QO006_002611</name>
</gene>
<keyword evidence="2" id="KW-1185">Reference proteome</keyword>
<dbReference type="Proteomes" id="UP001232163">
    <property type="component" value="Unassembled WGS sequence"/>
</dbReference>
<proteinExistence type="predicted"/>
<organism evidence="1 2">
    <name type="scientific">Deinococcus enclensis</name>
    <dbReference type="NCBI Taxonomy" id="1049582"/>
    <lineage>
        <taxon>Bacteria</taxon>
        <taxon>Thermotogati</taxon>
        <taxon>Deinococcota</taxon>
        <taxon>Deinococci</taxon>
        <taxon>Deinococcales</taxon>
        <taxon>Deinococcaceae</taxon>
        <taxon>Deinococcus</taxon>
    </lineage>
</organism>
<comment type="caution">
    <text evidence="1">The sequence shown here is derived from an EMBL/GenBank/DDBJ whole genome shotgun (WGS) entry which is preliminary data.</text>
</comment>
<sequence length="137" mass="14641">MAGRKTVSWMLGLILLAAVLGGLLAFRSGEETRILSGLGTERGGGDVLCSNGPGPLVFHGTPESRFPRVIKQAITQNAARVQATLSVWRSAQAFGTISGEEATWTRGGKRLVMRLVAPQFTDEDATICLFEAPDTPR</sequence>
<reference evidence="1 2" key="1">
    <citation type="submission" date="2023-07" db="EMBL/GenBank/DDBJ databases">
        <title>Genomic Encyclopedia of Type Strains, Phase IV (KMG-IV): sequencing the most valuable type-strain genomes for metagenomic binning, comparative biology and taxonomic classification.</title>
        <authorList>
            <person name="Goeker M."/>
        </authorList>
    </citation>
    <scope>NUCLEOTIDE SEQUENCE [LARGE SCALE GENOMIC DNA]</scope>
    <source>
        <strain evidence="1 2">NIO-1023</strain>
    </source>
</reference>
<dbReference type="RefSeq" id="WP_307466777.1">
    <property type="nucleotide sequence ID" value="NZ_JAURUR010000009.1"/>
</dbReference>